<keyword evidence="5 6" id="KW-0472">Membrane</keyword>
<dbReference type="CDD" id="cd06261">
    <property type="entry name" value="TM_PBP2"/>
    <property type="match status" value="1"/>
</dbReference>
<evidence type="ECO:0000256" key="2">
    <source>
        <dbReference type="ARBA" id="ARBA00022692"/>
    </source>
</evidence>
<keyword evidence="4 6" id="KW-1133">Transmembrane helix</keyword>
<evidence type="ECO:0000256" key="4">
    <source>
        <dbReference type="ARBA" id="ARBA00022989"/>
    </source>
</evidence>
<protein>
    <recommendedName>
        <fullName evidence="11">Binding-protein-dependent transport system inner membrane component</fullName>
    </recommendedName>
</protein>
<comment type="subcellular location">
    <subcellularLocation>
        <location evidence="1">Cell membrane</location>
        <topology evidence="1">Multi-pass membrane protein</topology>
    </subcellularLocation>
</comment>
<evidence type="ECO:0000313" key="9">
    <source>
        <dbReference type="Proteomes" id="UP000198861"/>
    </source>
</evidence>
<dbReference type="GO" id="GO:0006865">
    <property type="term" value="P:amino acid transport"/>
    <property type="evidence" value="ECO:0007669"/>
    <property type="project" value="UniProtKB-KW"/>
</dbReference>
<evidence type="ECO:0000256" key="6">
    <source>
        <dbReference type="SAM" id="Phobius"/>
    </source>
</evidence>
<evidence type="ECO:0000256" key="1">
    <source>
        <dbReference type="ARBA" id="ARBA00004651"/>
    </source>
</evidence>
<evidence type="ECO:0000313" key="8">
    <source>
        <dbReference type="EMBL" id="SFL48860.1"/>
    </source>
</evidence>
<keyword evidence="3" id="KW-0813">Transport</keyword>
<dbReference type="Gene3D" id="1.10.3720.10">
    <property type="entry name" value="MetI-like"/>
    <property type="match status" value="1"/>
</dbReference>
<dbReference type="InterPro" id="IPR043429">
    <property type="entry name" value="ArtM/GltK/GlnP/TcyL/YhdX-like"/>
</dbReference>
<evidence type="ECO:0000313" key="10">
    <source>
        <dbReference type="Proteomes" id="UP000199579"/>
    </source>
</evidence>
<feature type="transmembrane region" description="Helical" evidence="6">
    <location>
        <begin position="27"/>
        <end position="46"/>
    </location>
</feature>
<dbReference type="EMBL" id="FOSX01000140">
    <property type="protein sequence ID" value="SFL48860.1"/>
    <property type="molecule type" value="Genomic_DNA"/>
</dbReference>
<evidence type="ECO:0000313" key="7">
    <source>
        <dbReference type="EMBL" id="SFB63706.1"/>
    </source>
</evidence>
<dbReference type="AlphaFoldDB" id="A0A1I4I3W2"/>
<dbReference type="SUPFAM" id="SSF161098">
    <property type="entry name" value="MetI-like"/>
    <property type="match status" value="1"/>
</dbReference>
<name>A0A1I4I3W2_9GAMM</name>
<evidence type="ECO:0008006" key="11">
    <source>
        <dbReference type="Google" id="ProtNLM"/>
    </source>
</evidence>
<dbReference type="GO" id="GO:0005886">
    <property type="term" value="C:plasma membrane"/>
    <property type="evidence" value="ECO:0007669"/>
    <property type="project" value="UniProtKB-SubCell"/>
</dbReference>
<keyword evidence="2 6" id="KW-0812">Transmembrane</keyword>
<dbReference type="EMBL" id="FOKJ01000146">
    <property type="protein sequence ID" value="SFB63706.1"/>
    <property type="molecule type" value="Genomic_DNA"/>
</dbReference>
<evidence type="ECO:0000256" key="5">
    <source>
        <dbReference type="ARBA" id="ARBA00023136"/>
    </source>
</evidence>
<dbReference type="GO" id="GO:0055085">
    <property type="term" value="P:transmembrane transport"/>
    <property type="evidence" value="ECO:0007669"/>
    <property type="project" value="InterPro"/>
</dbReference>
<dbReference type="InterPro" id="IPR035906">
    <property type="entry name" value="MetI-like_sf"/>
</dbReference>
<sequence length="141" mass="15669">MIAPHRRRYLTYASILIWTQRDNVLELMILILLFFGLLSFLVNCLGRSLETRLRMPGYGHYLPFPDWLKVTLGLALPASANVAEVFRGAVASIPATQWEAARSLGFGRGQILRTIILDPGGRRMPCGCSTCARAWPTGPPI</sequence>
<gene>
    <name evidence="7" type="ORF">SAMN04244571_04575</name>
    <name evidence="8" type="ORF">SAMN04244574_04463</name>
</gene>
<dbReference type="Proteomes" id="UP000199579">
    <property type="component" value="Unassembled WGS sequence"/>
</dbReference>
<reference evidence="8 10" key="1">
    <citation type="submission" date="2016-10" db="EMBL/GenBank/DDBJ databases">
        <authorList>
            <person name="de Groot N.N."/>
        </authorList>
    </citation>
    <scope>NUCLEOTIDE SEQUENCE [LARGE SCALE GENOMIC DNA]</scope>
    <source>
        <strain evidence="8 10">DSM 381</strain>
    </source>
</reference>
<dbReference type="Proteomes" id="UP000198861">
    <property type="component" value="Unassembled WGS sequence"/>
</dbReference>
<keyword evidence="9" id="KW-1185">Reference proteome</keyword>
<keyword evidence="3" id="KW-0029">Amino-acid transport</keyword>
<accession>A0A1I4I3W2</accession>
<dbReference type="PANTHER" id="PTHR30614:SF0">
    <property type="entry name" value="L-CYSTINE TRANSPORT SYSTEM PERMEASE PROTEIN TCYL"/>
    <property type="match status" value="1"/>
</dbReference>
<proteinExistence type="predicted"/>
<reference evidence="7 9" key="2">
    <citation type="submission" date="2016-10" db="EMBL/GenBank/DDBJ databases">
        <authorList>
            <person name="Varghese N."/>
            <person name="Submissions S."/>
        </authorList>
    </citation>
    <scope>NUCLEOTIDE SEQUENCE [LARGE SCALE GENOMIC DNA]</scope>
    <source>
        <strain evidence="7 9">DSM 282</strain>
    </source>
</reference>
<evidence type="ECO:0000256" key="3">
    <source>
        <dbReference type="ARBA" id="ARBA00022970"/>
    </source>
</evidence>
<organism evidence="8 10">
    <name type="scientific">Azotobacter beijerinckii</name>
    <dbReference type="NCBI Taxonomy" id="170623"/>
    <lineage>
        <taxon>Bacteria</taxon>
        <taxon>Pseudomonadati</taxon>
        <taxon>Pseudomonadota</taxon>
        <taxon>Gammaproteobacteria</taxon>
        <taxon>Pseudomonadales</taxon>
        <taxon>Pseudomonadaceae</taxon>
        <taxon>Azotobacter</taxon>
    </lineage>
</organism>
<dbReference type="InterPro" id="IPR000515">
    <property type="entry name" value="MetI-like"/>
</dbReference>
<dbReference type="PANTHER" id="PTHR30614">
    <property type="entry name" value="MEMBRANE COMPONENT OF AMINO ACID ABC TRANSPORTER"/>
    <property type="match status" value="1"/>
</dbReference>